<dbReference type="InParanoid" id="H2AUP7"/>
<dbReference type="RefSeq" id="XP_003957232.1">
    <property type="nucleotide sequence ID" value="XM_003957183.1"/>
</dbReference>
<evidence type="ECO:0000256" key="6">
    <source>
        <dbReference type="ARBA" id="ARBA00022741"/>
    </source>
</evidence>
<dbReference type="Pfam" id="PF02223">
    <property type="entry name" value="Thymidylate_kin"/>
    <property type="match status" value="1"/>
</dbReference>
<dbReference type="STRING" id="1071382.H2AUP7"/>
<dbReference type="GO" id="GO:0004798">
    <property type="term" value="F:dTMP kinase activity"/>
    <property type="evidence" value="ECO:0007669"/>
    <property type="project" value="UniProtKB-EC"/>
</dbReference>
<evidence type="ECO:0000256" key="3">
    <source>
        <dbReference type="ARBA" id="ARBA00012980"/>
    </source>
</evidence>
<gene>
    <name evidence="10" type="primary">KAFR0D04490</name>
    <name evidence="10" type="ORF">KAFR_0D04490</name>
</gene>
<keyword evidence="8" id="KW-0067">ATP-binding</keyword>
<dbReference type="FunCoup" id="H2AUP7">
    <property type="interactions" value="789"/>
</dbReference>
<dbReference type="PROSITE" id="PS01331">
    <property type="entry name" value="THYMIDYLATE_KINASE"/>
    <property type="match status" value="1"/>
</dbReference>
<dbReference type="GO" id="GO:0120136">
    <property type="term" value="F:dUMP kinase activity"/>
    <property type="evidence" value="ECO:0007669"/>
    <property type="project" value="EnsemblFungi"/>
</dbReference>
<evidence type="ECO:0000256" key="7">
    <source>
        <dbReference type="ARBA" id="ARBA00022777"/>
    </source>
</evidence>
<dbReference type="InterPro" id="IPR018094">
    <property type="entry name" value="Thymidylate_kinase"/>
</dbReference>
<name>H2AUP7_KAZAF</name>
<dbReference type="NCBIfam" id="TIGR00041">
    <property type="entry name" value="DTMP_kinase"/>
    <property type="match status" value="1"/>
</dbReference>
<keyword evidence="4" id="KW-0808">Transferase</keyword>
<feature type="domain" description="Thymidylate kinase-like" evidence="9">
    <location>
        <begin position="9"/>
        <end position="195"/>
    </location>
</feature>
<dbReference type="SUPFAM" id="SSF52540">
    <property type="entry name" value="P-loop containing nucleoside triphosphate hydrolases"/>
    <property type="match status" value="1"/>
</dbReference>
<comment type="pathway">
    <text evidence="1">Pyrimidine metabolism; dTTP biosynthesis.</text>
</comment>
<evidence type="ECO:0000256" key="1">
    <source>
        <dbReference type="ARBA" id="ARBA00004992"/>
    </source>
</evidence>
<dbReference type="KEGG" id="kaf:KAFR_0D04490"/>
<keyword evidence="5" id="KW-0545">Nucleotide biosynthesis</keyword>
<dbReference type="EMBL" id="HE650824">
    <property type="protein sequence ID" value="CCF58097.1"/>
    <property type="molecule type" value="Genomic_DNA"/>
</dbReference>
<dbReference type="PANTHER" id="PTHR10344">
    <property type="entry name" value="THYMIDYLATE KINASE"/>
    <property type="match status" value="1"/>
</dbReference>
<dbReference type="InterPro" id="IPR027417">
    <property type="entry name" value="P-loop_NTPase"/>
</dbReference>
<dbReference type="EC" id="2.7.4.9" evidence="3"/>
<dbReference type="OrthoDB" id="425602at2759"/>
<comment type="similarity">
    <text evidence="2">Belongs to the thymidylate kinase family.</text>
</comment>
<dbReference type="GO" id="GO:0005524">
    <property type="term" value="F:ATP binding"/>
    <property type="evidence" value="ECO:0007669"/>
    <property type="project" value="UniProtKB-KW"/>
</dbReference>
<dbReference type="GO" id="GO:0005634">
    <property type="term" value="C:nucleus"/>
    <property type="evidence" value="ECO:0007669"/>
    <property type="project" value="EnsemblFungi"/>
</dbReference>
<evidence type="ECO:0000313" key="11">
    <source>
        <dbReference type="Proteomes" id="UP000005220"/>
    </source>
</evidence>
<evidence type="ECO:0000256" key="4">
    <source>
        <dbReference type="ARBA" id="ARBA00022679"/>
    </source>
</evidence>
<keyword evidence="6" id="KW-0547">Nucleotide-binding</keyword>
<keyword evidence="11" id="KW-1185">Reference proteome</keyword>
<dbReference type="GO" id="GO:0006235">
    <property type="term" value="P:dTTP biosynthetic process"/>
    <property type="evidence" value="ECO:0007669"/>
    <property type="project" value="EnsemblFungi"/>
</dbReference>
<dbReference type="Gene3D" id="3.40.50.300">
    <property type="entry name" value="P-loop containing nucleotide triphosphate hydrolases"/>
    <property type="match status" value="1"/>
</dbReference>
<evidence type="ECO:0000259" key="9">
    <source>
        <dbReference type="Pfam" id="PF02223"/>
    </source>
</evidence>
<dbReference type="GeneID" id="13882569"/>
<dbReference type="InterPro" id="IPR039430">
    <property type="entry name" value="Thymidylate_kin-like_dom"/>
</dbReference>
<dbReference type="CDD" id="cd01672">
    <property type="entry name" value="TMPK"/>
    <property type="match status" value="1"/>
</dbReference>
<dbReference type="PANTHER" id="PTHR10344:SF1">
    <property type="entry name" value="THYMIDYLATE KINASE"/>
    <property type="match status" value="1"/>
</dbReference>
<evidence type="ECO:0000256" key="8">
    <source>
        <dbReference type="ARBA" id="ARBA00022840"/>
    </source>
</evidence>
<dbReference type="eggNOG" id="KOG3327">
    <property type="taxonomic scope" value="Eukaryota"/>
</dbReference>
<keyword evidence="7" id="KW-0418">Kinase</keyword>
<dbReference type="AlphaFoldDB" id="H2AUP7"/>
<dbReference type="GO" id="GO:0006227">
    <property type="term" value="P:dUDP biosynthetic process"/>
    <property type="evidence" value="ECO:0007669"/>
    <property type="project" value="EnsemblFungi"/>
</dbReference>
<dbReference type="HOGENOM" id="CLU_049131_3_2_1"/>
<dbReference type="GO" id="GO:0006233">
    <property type="term" value="P:dTDP biosynthetic process"/>
    <property type="evidence" value="ECO:0007669"/>
    <property type="project" value="EnsemblFungi"/>
</dbReference>
<evidence type="ECO:0000256" key="5">
    <source>
        <dbReference type="ARBA" id="ARBA00022727"/>
    </source>
</evidence>
<reference evidence="10 11" key="1">
    <citation type="journal article" date="2011" name="Proc. Natl. Acad. Sci. U.S.A.">
        <title>Evolutionary erosion of yeast sex chromosomes by mating-type switching accidents.</title>
        <authorList>
            <person name="Gordon J.L."/>
            <person name="Armisen D."/>
            <person name="Proux-Wera E."/>
            <person name="Oheigeartaigh S.S."/>
            <person name="Byrne K.P."/>
            <person name="Wolfe K.H."/>
        </authorList>
    </citation>
    <scope>NUCLEOTIDE SEQUENCE [LARGE SCALE GENOMIC DNA]</scope>
    <source>
        <strain evidence="11">ATCC 22294 / BCRC 22015 / CBS 2517 / CECT 1963 / NBRC 1671 / NRRL Y-8276</strain>
    </source>
</reference>
<accession>H2AUP7</accession>
<dbReference type="InterPro" id="IPR018095">
    <property type="entry name" value="Thymidylate_kin_CS"/>
</dbReference>
<dbReference type="GO" id="GO:0004550">
    <property type="term" value="F:nucleoside diphosphate kinase activity"/>
    <property type="evidence" value="ECO:0007669"/>
    <property type="project" value="EnsemblFungi"/>
</dbReference>
<evidence type="ECO:0000313" key="10">
    <source>
        <dbReference type="EMBL" id="CCF58097.1"/>
    </source>
</evidence>
<dbReference type="HAMAP" id="MF_00165">
    <property type="entry name" value="Thymidylate_kinase"/>
    <property type="match status" value="1"/>
</dbReference>
<protein>
    <recommendedName>
        <fullName evidence="3">dTMP kinase</fullName>
        <ecNumber evidence="3">2.7.4.9</ecNumber>
    </recommendedName>
</protein>
<evidence type="ECO:0000256" key="2">
    <source>
        <dbReference type="ARBA" id="ARBA00009776"/>
    </source>
</evidence>
<proteinExistence type="inferred from homology"/>
<sequence>MTRGKFILIEGLDRAGKTTQVNRLYERLSPNSESMKFPERSTQIGGLINEYLTNKSFQMPDQTIHLLFSSNRWERQEYIEKTLVTDKKHIVMDRYVYSGIAYSLAKEVDGMDFDWCFGCDKGLIRPDMTVFLVNSKSNDNREGFGKERYEQKCFQEKVHEKFDITFQKLATKDNTSPVQIIDVTDKSITEVEELIWKVVEPVVGAKSASNQLLRF</sequence>
<organism evidence="10 11">
    <name type="scientific">Kazachstania africana (strain ATCC 22294 / BCRC 22015 / CBS 2517 / CECT 1963 / NBRC 1671 / NRRL Y-8276)</name>
    <name type="common">Yeast</name>
    <name type="synonym">Kluyveromyces africanus</name>
    <dbReference type="NCBI Taxonomy" id="1071382"/>
    <lineage>
        <taxon>Eukaryota</taxon>
        <taxon>Fungi</taxon>
        <taxon>Dikarya</taxon>
        <taxon>Ascomycota</taxon>
        <taxon>Saccharomycotina</taxon>
        <taxon>Saccharomycetes</taxon>
        <taxon>Saccharomycetales</taxon>
        <taxon>Saccharomycetaceae</taxon>
        <taxon>Kazachstania</taxon>
    </lineage>
</organism>
<dbReference type="Proteomes" id="UP000005220">
    <property type="component" value="Chromosome 4"/>
</dbReference>
<dbReference type="GO" id="GO:0005829">
    <property type="term" value="C:cytosol"/>
    <property type="evidence" value="ECO:0007669"/>
    <property type="project" value="TreeGrafter"/>
</dbReference>